<feature type="compositionally biased region" description="Low complexity" evidence="1">
    <location>
        <begin position="61"/>
        <end position="70"/>
    </location>
</feature>
<reference evidence="2" key="1">
    <citation type="submission" date="2013-12" db="EMBL/GenBank/DDBJ databases">
        <title>The Genome Sequence of Aphanomyces astaci APO3.</title>
        <authorList>
            <consortium name="The Broad Institute Genomics Platform"/>
            <person name="Russ C."/>
            <person name="Tyler B."/>
            <person name="van West P."/>
            <person name="Dieguez-Uribeondo J."/>
            <person name="Young S.K."/>
            <person name="Zeng Q."/>
            <person name="Gargeya S."/>
            <person name="Fitzgerald M."/>
            <person name="Abouelleil A."/>
            <person name="Alvarado L."/>
            <person name="Chapman S.B."/>
            <person name="Gainer-Dewar J."/>
            <person name="Goldberg J."/>
            <person name="Griggs A."/>
            <person name="Gujja S."/>
            <person name="Hansen M."/>
            <person name="Howarth C."/>
            <person name="Imamovic A."/>
            <person name="Ireland A."/>
            <person name="Larimer J."/>
            <person name="McCowan C."/>
            <person name="Murphy C."/>
            <person name="Pearson M."/>
            <person name="Poon T.W."/>
            <person name="Priest M."/>
            <person name="Roberts A."/>
            <person name="Saif S."/>
            <person name="Shea T."/>
            <person name="Sykes S."/>
            <person name="Wortman J."/>
            <person name="Nusbaum C."/>
            <person name="Birren B."/>
        </authorList>
    </citation>
    <scope>NUCLEOTIDE SEQUENCE [LARGE SCALE GENOMIC DNA]</scope>
    <source>
        <strain evidence="2">APO3</strain>
    </source>
</reference>
<organism evidence="2">
    <name type="scientific">Aphanomyces astaci</name>
    <name type="common">Crayfish plague agent</name>
    <dbReference type="NCBI Taxonomy" id="112090"/>
    <lineage>
        <taxon>Eukaryota</taxon>
        <taxon>Sar</taxon>
        <taxon>Stramenopiles</taxon>
        <taxon>Oomycota</taxon>
        <taxon>Saprolegniomycetes</taxon>
        <taxon>Saprolegniales</taxon>
        <taxon>Verrucalvaceae</taxon>
        <taxon>Aphanomyces</taxon>
    </lineage>
</organism>
<dbReference type="VEuPathDB" id="FungiDB:H257_19302"/>
<evidence type="ECO:0000313" key="2">
    <source>
        <dbReference type="EMBL" id="ETV63764.1"/>
    </source>
</evidence>
<sequence length="260" mass="29512">MRQLGDNIAHAQHQQAHQANKHGRKNTNTFCVGLVYLHKSAAPPTVLRNPKLQMTGEYTRRSTSARSSATYPDLSTARPRSRMGNSVQQMLHAHLHLQDATSHVTKTLRLLTNALQRISLILLQPLQGNFNLHDPTLKVSNSRLCCASNHLRPHTPLLQVFWLRVPFQRRFSPRQAMQDLCLRPKCRRGHLHQALDSCQSFKHGIVLQSRHAMPLQLPLNCRQASDHGVMLRRAHLKSNQTPQHVVGDVSDCICRTTSSW</sequence>
<feature type="region of interest" description="Disordered" evidence="1">
    <location>
        <begin position="56"/>
        <end position="81"/>
    </location>
</feature>
<dbReference type="GeneID" id="20821298"/>
<dbReference type="RefSeq" id="XP_009846750.1">
    <property type="nucleotide sequence ID" value="XM_009848448.1"/>
</dbReference>
<name>W4FA16_APHAT</name>
<gene>
    <name evidence="2" type="ORF">H257_19302</name>
</gene>
<evidence type="ECO:0000256" key="1">
    <source>
        <dbReference type="SAM" id="MobiDB-lite"/>
    </source>
</evidence>
<feature type="compositionally biased region" description="Low complexity" evidence="1">
    <location>
        <begin position="9"/>
        <end position="18"/>
    </location>
</feature>
<dbReference type="AlphaFoldDB" id="W4FA16"/>
<accession>W4FA16</accession>
<proteinExistence type="predicted"/>
<protein>
    <submittedName>
        <fullName evidence="2">Uncharacterized protein</fullName>
    </submittedName>
</protein>
<dbReference type="EMBL" id="KI913579">
    <property type="protein sequence ID" value="ETV63764.1"/>
    <property type="molecule type" value="Genomic_DNA"/>
</dbReference>
<feature type="region of interest" description="Disordered" evidence="1">
    <location>
        <begin position="1"/>
        <end position="24"/>
    </location>
</feature>